<evidence type="ECO:0000313" key="5">
    <source>
        <dbReference type="RefSeq" id="XP_055898547.1"/>
    </source>
</evidence>
<reference evidence="5 6" key="1">
    <citation type="submission" date="2025-04" db="UniProtKB">
        <authorList>
            <consortium name="RefSeq"/>
        </authorList>
    </citation>
    <scope>IDENTIFICATION</scope>
</reference>
<feature type="region of interest" description="Disordered" evidence="2">
    <location>
        <begin position="69"/>
        <end position="181"/>
    </location>
</feature>
<dbReference type="Gene3D" id="3.30.160.60">
    <property type="entry name" value="Classic Zinc Finger"/>
    <property type="match status" value="1"/>
</dbReference>
<organism evidence="4 5">
    <name type="scientific">Biomphalaria glabrata</name>
    <name type="common">Bloodfluke planorb</name>
    <name type="synonym">Freshwater snail</name>
    <dbReference type="NCBI Taxonomy" id="6526"/>
    <lineage>
        <taxon>Eukaryota</taxon>
        <taxon>Metazoa</taxon>
        <taxon>Spiralia</taxon>
        <taxon>Lophotrochozoa</taxon>
        <taxon>Mollusca</taxon>
        <taxon>Gastropoda</taxon>
        <taxon>Heterobranchia</taxon>
        <taxon>Euthyneura</taxon>
        <taxon>Panpulmonata</taxon>
        <taxon>Hygrophila</taxon>
        <taxon>Lymnaeoidea</taxon>
        <taxon>Planorbidae</taxon>
        <taxon>Biomphalaria</taxon>
    </lineage>
</organism>
<dbReference type="RefSeq" id="XP_055898552.1">
    <property type="nucleotide sequence ID" value="XM_056042577.1"/>
</dbReference>
<evidence type="ECO:0000313" key="4">
    <source>
        <dbReference type="Proteomes" id="UP001165740"/>
    </source>
</evidence>
<evidence type="ECO:0000259" key="3">
    <source>
        <dbReference type="PROSITE" id="PS50157"/>
    </source>
</evidence>
<feature type="compositionally biased region" description="Acidic residues" evidence="2">
    <location>
        <begin position="99"/>
        <end position="109"/>
    </location>
</feature>
<name>A0A9W3BGJ1_BIOGL</name>
<keyword evidence="4" id="KW-1185">Reference proteome</keyword>
<feature type="compositionally biased region" description="Acidic residues" evidence="2">
    <location>
        <begin position="254"/>
        <end position="265"/>
    </location>
</feature>
<dbReference type="PROSITE" id="PS50157">
    <property type="entry name" value="ZINC_FINGER_C2H2_2"/>
    <property type="match status" value="1"/>
</dbReference>
<dbReference type="GO" id="GO:0008270">
    <property type="term" value="F:zinc ion binding"/>
    <property type="evidence" value="ECO:0007669"/>
    <property type="project" value="UniProtKB-KW"/>
</dbReference>
<dbReference type="SMART" id="SM00355">
    <property type="entry name" value="ZnF_C2H2"/>
    <property type="match status" value="2"/>
</dbReference>
<keyword evidence="1" id="KW-0862">Zinc</keyword>
<sequence length="454" mass="51299">MDFDSSSKFISSLAKFLQSLCNGYVEFNSGVEVIGHIYLNVDTGKKIDYILNEKVCKTDENSVTFISNSFHAQPAERPKPTPKGFSEPSAKSEVAEPKIDEDEIIIMDEPESKNSGTLPPSRNLFHRKNINPYSKVGRSQKRPHSQNFSSFKHLPKQRKSDPPIGPNGAQHDVEISHTDNNTSNFITPQISGETSLTAATDSDISHLSKVFPQTFNDSSNNLNACEERDIKPQLDSDMNIVQVKQEITQSEHGGEEDQETYDESQDQSNVFPGMPYDQYYSEGNRRGQRADYGPGGLSHDYFQGNAGPSGEGGDTSENQSVHTEDKEAQKTPIGMYLYTKFACPVEGCEAKSMSVHHFKIHWTEKHEQLVPKYNCSKCNFVTKRKYNLNRHFRNRHKEGDILRCLKNVNFQENLEYMNPFPFENVGSALLHVKLSLEQTNTNNEMSSFRQTSSE</sequence>
<proteinExistence type="predicted"/>
<evidence type="ECO:0000256" key="2">
    <source>
        <dbReference type="SAM" id="MobiDB-lite"/>
    </source>
</evidence>
<feature type="region of interest" description="Disordered" evidence="2">
    <location>
        <begin position="248"/>
        <end position="329"/>
    </location>
</feature>
<accession>A0A9W3BGJ1</accession>
<protein>
    <submittedName>
        <fullName evidence="5 6">Uncharacterized protein LOC106079054 isoform X1</fullName>
    </submittedName>
</protein>
<dbReference type="AlphaFoldDB" id="A0A9W3BGJ1"/>
<dbReference type="Proteomes" id="UP001165740">
    <property type="component" value="Chromosome 1"/>
</dbReference>
<evidence type="ECO:0000256" key="1">
    <source>
        <dbReference type="PROSITE-ProRule" id="PRU00042"/>
    </source>
</evidence>
<dbReference type="GeneID" id="106079054"/>
<feature type="domain" description="C2H2-type" evidence="3">
    <location>
        <begin position="373"/>
        <end position="396"/>
    </location>
</feature>
<keyword evidence="1" id="KW-0863">Zinc-finger</keyword>
<dbReference type="InterPro" id="IPR013087">
    <property type="entry name" value="Znf_C2H2_type"/>
</dbReference>
<keyword evidence="1" id="KW-0479">Metal-binding</keyword>
<evidence type="ECO:0000313" key="6">
    <source>
        <dbReference type="RefSeq" id="XP_055898552.1"/>
    </source>
</evidence>
<dbReference type="OrthoDB" id="6152405at2759"/>
<evidence type="ECO:0000313" key="7">
    <source>
        <dbReference type="RefSeq" id="XP_055898559.1"/>
    </source>
</evidence>
<dbReference type="RefSeq" id="XP_055898547.1">
    <property type="nucleotide sequence ID" value="XM_056042572.1"/>
</dbReference>
<dbReference type="RefSeq" id="XP_055898559.1">
    <property type="nucleotide sequence ID" value="XM_056042584.1"/>
</dbReference>
<gene>
    <name evidence="5 6 7" type="primary">LOC106079054</name>
</gene>